<dbReference type="Pfam" id="PF12728">
    <property type="entry name" value="HTH_17"/>
    <property type="match status" value="1"/>
</dbReference>
<reference evidence="3 4" key="1">
    <citation type="submission" date="2017-01" db="EMBL/GenBank/DDBJ databases">
        <authorList>
            <person name="Mah S.A."/>
            <person name="Swanson W.J."/>
            <person name="Moy G.W."/>
            <person name="Vacquier V.D."/>
        </authorList>
    </citation>
    <scope>NUCLEOTIDE SEQUENCE [LARGE SCALE GENOMIC DNA]</scope>
    <source>
        <strain evidence="3 4">DSM 16927</strain>
    </source>
</reference>
<dbReference type="Proteomes" id="UP000186106">
    <property type="component" value="Unassembled WGS sequence"/>
</dbReference>
<evidence type="ECO:0000313" key="5">
    <source>
        <dbReference type="Proteomes" id="UP000279541"/>
    </source>
</evidence>
<dbReference type="EMBL" id="FTNZ01000005">
    <property type="protein sequence ID" value="SIS36280.1"/>
    <property type="molecule type" value="Genomic_DNA"/>
</dbReference>
<organism evidence="3 4">
    <name type="scientific">Chryseobacterium joostei</name>
    <dbReference type="NCBI Taxonomy" id="112234"/>
    <lineage>
        <taxon>Bacteria</taxon>
        <taxon>Pseudomonadati</taxon>
        <taxon>Bacteroidota</taxon>
        <taxon>Flavobacteriia</taxon>
        <taxon>Flavobacteriales</taxon>
        <taxon>Weeksellaceae</taxon>
        <taxon>Chryseobacterium group</taxon>
        <taxon>Chryseobacterium</taxon>
    </lineage>
</organism>
<proteinExistence type="predicted"/>
<dbReference type="Proteomes" id="UP000279541">
    <property type="component" value="Chromosome"/>
</dbReference>
<evidence type="ECO:0000259" key="1">
    <source>
        <dbReference type="Pfam" id="PF12728"/>
    </source>
</evidence>
<protein>
    <submittedName>
        <fullName evidence="2">DNA-binding protein</fullName>
    </submittedName>
    <submittedName>
        <fullName evidence="3">Helix-turn-helix domain-containing protein</fullName>
    </submittedName>
</protein>
<reference evidence="2 5" key="2">
    <citation type="submission" date="2018-11" db="EMBL/GenBank/DDBJ databases">
        <title>Proposal to divide the Flavobacteriaceae and reorganize its genera based on Amino Acid Identity values calculated from whole genome sequences.</title>
        <authorList>
            <person name="Nicholson A.C."/>
            <person name="Gulvik C.A."/>
            <person name="Whitney A.M."/>
            <person name="Humrighouse B.W."/>
            <person name="Bell M."/>
            <person name="Holmes B."/>
            <person name="Steigerwalt A.G."/>
            <person name="Villarma A."/>
            <person name="Sheth M."/>
            <person name="Batra D."/>
            <person name="Pryor J."/>
            <person name="Bernardet J.-F."/>
            <person name="Hugo C."/>
            <person name="Kampfer P."/>
            <person name="Newman J."/>
            <person name="McQuiston J.R."/>
        </authorList>
    </citation>
    <scope>NUCLEOTIDE SEQUENCE [LARGE SCALE GENOMIC DNA]</scope>
    <source>
        <strain evidence="2 5">DSM 16927</strain>
    </source>
</reference>
<dbReference type="AlphaFoldDB" id="A0A1N7IGV1"/>
<dbReference type="KEGG" id="cjt:EG359_11175"/>
<keyword evidence="2" id="KW-0238">DNA-binding</keyword>
<gene>
    <name evidence="2" type="ORF">EG359_11175</name>
    <name evidence="3" type="ORF">SAMN05421768_105156</name>
</gene>
<dbReference type="InterPro" id="IPR041657">
    <property type="entry name" value="HTH_17"/>
</dbReference>
<dbReference type="EMBL" id="CP033926">
    <property type="protein sequence ID" value="AZB00150.1"/>
    <property type="molecule type" value="Genomic_DNA"/>
</dbReference>
<evidence type="ECO:0000313" key="4">
    <source>
        <dbReference type="Proteomes" id="UP000186106"/>
    </source>
</evidence>
<dbReference type="RefSeq" id="WP_076354651.1">
    <property type="nucleotide sequence ID" value="NZ_CP033926.1"/>
</dbReference>
<accession>A0A1N7IGV1</accession>
<feature type="domain" description="Helix-turn-helix" evidence="1">
    <location>
        <begin position="41"/>
        <end position="85"/>
    </location>
</feature>
<dbReference type="InterPro" id="IPR009061">
    <property type="entry name" value="DNA-bd_dom_put_sf"/>
</dbReference>
<name>A0A1N7IGV1_9FLAO</name>
<dbReference type="GO" id="GO:0003677">
    <property type="term" value="F:DNA binding"/>
    <property type="evidence" value="ECO:0007669"/>
    <property type="project" value="UniProtKB-KW"/>
</dbReference>
<evidence type="ECO:0000313" key="3">
    <source>
        <dbReference type="EMBL" id="SIS36280.1"/>
    </source>
</evidence>
<evidence type="ECO:0000313" key="2">
    <source>
        <dbReference type="EMBL" id="AZB00150.1"/>
    </source>
</evidence>
<dbReference type="SUPFAM" id="SSF46955">
    <property type="entry name" value="Putative DNA-binding domain"/>
    <property type="match status" value="1"/>
</dbReference>
<dbReference type="Gene3D" id="1.10.1660.10">
    <property type="match status" value="1"/>
</dbReference>
<dbReference type="OrthoDB" id="1097811at2"/>
<sequence>MNTLQLVHVPKEELITEIEKVVMKVLETLKIGQQTEQEKELYSRKEVMELLGVTYSTLFNWNNKKILVPRKIGHRVYYDRKEVLACKQK</sequence>
<keyword evidence="5" id="KW-1185">Reference proteome</keyword>